<sequence length="447" mass="48711">MPATVARDDATDAPTVDAGGESSASESGPSMAAIFSQLAMLTSSMATGFAEIKADFVNLNGRLDTLEARLDSLETRTRGCSTPITEYSDPVPQSDPMAKDTSPTALIQRDTRITEEKPAVTGPRPSSQEDERHAAQMLSCANDSPSASENASEHETAVQLTSEFTFYDTRPYTPFSSTQPSERFVQALFPPLQVQDTASQRPTPDDLKPSDIKTPTFSGQNDLQLHQKLIDLQDELRWKRVNFDDWPAYAAAACGTTHHTIREWANVSGCRWHQFVLAIICANGLQQYYHTRDMAFSHFSIARSSTSPEKVLQTICHELKYAPYTHKTISQRALEFQSHLYRLDPAVLDRTDPYIPNGSRQKLLDWAHNATFAAERHWNGVRTSLCAAKSDATPSAPTPLPAAVPAVTAPTAAPPVAKNQAAASFFGTIPPSATLSAPRTTGLFGGN</sequence>
<keyword evidence="3" id="KW-1185">Reference proteome</keyword>
<proteinExistence type="predicted"/>
<gene>
    <name evidence="2" type="ORF">SEPCBS119000_000957</name>
</gene>
<organism evidence="2 3">
    <name type="scientific">Sporothrix epigloea</name>
    <dbReference type="NCBI Taxonomy" id="1892477"/>
    <lineage>
        <taxon>Eukaryota</taxon>
        <taxon>Fungi</taxon>
        <taxon>Dikarya</taxon>
        <taxon>Ascomycota</taxon>
        <taxon>Pezizomycotina</taxon>
        <taxon>Sordariomycetes</taxon>
        <taxon>Sordariomycetidae</taxon>
        <taxon>Ophiostomatales</taxon>
        <taxon>Ophiostomataceae</taxon>
        <taxon>Sporothrix</taxon>
    </lineage>
</organism>
<reference evidence="2 3" key="1">
    <citation type="submission" date="2024-01" db="EMBL/GenBank/DDBJ databases">
        <authorList>
            <person name="Allen C."/>
            <person name="Tagirdzhanova G."/>
        </authorList>
    </citation>
    <scope>NUCLEOTIDE SEQUENCE [LARGE SCALE GENOMIC DNA]</scope>
    <source>
        <strain evidence="2 3">CBS 119000</strain>
    </source>
</reference>
<feature type="region of interest" description="Disordered" evidence="1">
    <location>
        <begin position="81"/>
        <end position="157"/>
    </location>
</feature>
<feature type="region of interest" description="Disordered" evidence="1">
    <location>
        <begin position="191"/>
        <end position="218"/>
    </location>
</feature>
<protein>
    <submittedName>
        <fullName evidence="2">Uncharacterized protein</fullName>
    </submittedName>
</protein>
<feature type="compositionally biased region" description="Basic and acidic residues" evidence="1">
    <location>
        <begin position="1"/>
        <end position="10"/>
    </location>
</feature>
<dbReference type="Proteomes" id="UP001642502">
    <property type="component" value="Unassembled WGS sequence"/>
</dbReference>
<evidence type="ECO:0000313" key="3">
    <source>
        <dbReference type="Proteomes" id="UP001642502"/>
    </source>
</evidence>
<evidence type="ECO:0000256" key="1">
    <source>
        <dbReference type="SAM" id="MobiDB-lite"/>
    </source>
</evidence>
<evidence type="ECO:0000313" key="2">
    <source>
        <dbReference type="EMBL" id="CAK7264355.1"/>
    </source>
</evidence>
<name>A0ABP0DAY6_9PEZI</name>
<accession>A0ABP0DAY6</accession>
<feature type="compositionally biased region" description="Low complexity" evidence="1">
    <location>
        <begin position="18"/>
        <end position="28"/>
    </location>
</feature>
<feature type="compositionally biased region" description="Polar residues" evidence="1">
    <location>
        <begin position="139"/>
        <end position="150"/>
    </location>
</feature>
<feature type="region of interest" description="Disordered" evidence="1">
    <location>
        <begin position="1"/>
        <end position="28"/>
    </location>
</feature>
<dbReference type="EMBL" id="CAWUON010000006">
    <property type="protein sequence ID" value="CAK7264355.1"/>
    <property type="molecule type" value="Genomic_DNA"/>
</dbReference>
<feature type="compositionally biased region" description="Basic and acidic residues" evidence="1">
    <location>
        <begin position="109"/>
        <end position="118"/>
    </location>
</feature>
<comment type="caution">
    <text evidence="2">The sequence shown here is derived from an EMBL/GenBank/DDBJ whole genome shotgun (WGS) entry which is preliminary data.</text>
</comment>